<feature type="region of interest" description="Disordered" evidence="1">
    <location>
        <begin position="1"/>
        <end position="20"/>
    </location>
</feature>
<keyword evidence="3" id="KW-1185">Reference proteome</keyword>
<sequence length="196" mass="21977">MLRRTLRRFSSGGGELFPTSKPAAHLVPAWVTERHVPPPPGRGKCYVEVTRPPGHYKWQATQPEVHAVALAQVDATSSPQEATVRRPSRNTVASTLAGVNGALGRKVKSAENSIAMANIAAQRRSEARMKTRDYAEHQHPARFRPGWEAKTDVVELSEWMYTRIHNHRKLHNDNRNGYEKEHMIWGAKPAPPAIKT</sequence>
<name>A0A422NVR0_9TRYP</name>
<dbReference type="RefSeq" id="XP_029226041.1">
    <property type="nucleotide sequence ID" value="XM_029373827.1"/>
</dbReference>
<dbReference type="OrthoDB" id="276757at2759"/>
<reference evidence="2 3" key="1">
    <citation type="journal article" date="2018" name="BMC Genomics">
        <title>Genomic comparison of Trypanosoma conorhini and Trypanosoma rangeli to Trypanosoma cruzi strains of high and low virulence.</title>
        <authorList>
            <person name="Bradwell K.R."/>
            <person name="Koparde V.N."/>
            <person name="Matveyev A.V."/>
            <person name="Serrano M.G."/>
            <person name="Alves J.M."/>
            <person name="Parikh H."/>
            <person name="Huang B."/>
            <person name="Lee V."/>
            <person name="Espinosa-Alvarez O."/>
            <person name="Ortiz P.A."/>
            <person name="Costa-Martins A.G."/>
            <person name="Teixeira M.M."/>
            <person name="Buck G.A."/>
        </authorList>
    </citation>
    <scope>NUCLEOTIDE SEQUENCE [LARGE SCALE GENOMIC DNA]</scope>
    <source>
        <strain evidence="2 3">025E</strain>
    </source>
</reference>
<dbReference type="AlphaFoldDB" id="A0A422NVR0"/>
<dbReference type="EMBL" id="MKKU01000508">
    <property type="protein sequence ID" value="RNF09534.1"/>
    <property type="molecule type" value="Genomic_DNA"/>
</dbReference>
<dbReference type="Proteomes" id="UP000284403">
    <property type="component" value="Unassembled WGS sequence"/>
</dbReference>
<gene>
    <name evidence="2" type="ORF">Tco025E_06960</name>
</gene>
<evidence type="ECO:0000313" key="3">
    <source>
        <dbReference type="Proteomes" id="UP000284403"/>
    </source>
</evidence>
<evidence type="ECO:0000256" key="1">
    <source>
        <dbReference type="SAM" id="MobiDB-lite"/>
    </source>
</evidence>
<organism evidence="2 3">
    <name type="scientific">Trypanosoma conorhini</name>
    <dbReference type="NCBI Taxonomy" id="83891"/>
    <lineage>
        <taxon>Eukaryota</taxon>
        <taxon>Discoba</taxon>
        <taxon>Euglenozoa</taxon>
        <taxon>Kinetoplastea</taxon>
        <taxon>Metakinetoplastina</taxon>
        <taxon>Trypanosomatida</taxon>
        <taxon>Trypanosomatidae</taxon>
        <taxon>Trypanosoma</taxon>
    </lineage>
</organism>
<accession>A0A422NVR0</accession>
<proteinExistence type="predicted"/>
<evidence type="ECO:0000313" key="2">
    <source>
        <dbReference type="EMBL" id="RNF09534.1"/>
    </source>
</evidence>
<protein>
    <submittedName>
        <fullName evidence="2">Uncharacterized protein</fullName>
    </submittedName>
</protein>
<comment type="caution">
    <text evidence="2">The sequence shown here is derived from an EMBL/GenBank/DDBJ whole genome shotgun (WGS) entry which is preliminary data.</text>
</comment>
<dbReference type="GeneID" id="40320571"/>